<feature type="signal peptide" evidence="1">
    <location>
        <begin position="1"/>
        <end position="31"/>
    </location>
</feature>
<comment type="caution">
    <text evidence="2">The sequence shown here is derived from an EMBL/GenBank/DDBJ whole genome shotgun (WGS) entry which is preliminary data.</text>
</comment>
<dbReference type="Gene3D" id="2.80.10.50">
    <property type="match status" value="1"/>
</dbReference>
<dbReference type="EMBL" id="BOMV01000046">
    <property type="protein sequence ID" value="GIE96465.1"/>
    <property type="molecule type" value="Genomic_DNA"/>
</dbReference>
<organism evidence="2 3">
    <name type="scientific">Paractinoplanes rishiriensis</name>
    <dbReference type="NCBI Taxonomy" id="1050105"/>
    <lineage>
        <taxon>Bacteria</taxon>
        <taxon>Bacillati</taxon>
        <taxon>Actinomycetota</taxon>
        <taxon>Actinomycetes</taxon>
        <taxon>Micromonosporales</taxon>
        <taxon>Micromonosporaceae</taxon>
        <taxon>Paractinoplanes</taxon>
    </lineage>
</organism>
<dbReference type="SUPFAM" id="SSF50370">
    <property type="entry name" value="Ricin B-like lectins"/>
    <property type="match status" value="1"/>
</dbReference>
<gene>
    <name evidence="2" type="ORF">Ari01nite_39300</name>
</gene>
<proteinExistence type="predicted"/>
<evidence type="ECO:0008006" key="4">
    <source>
        <dbReference type="Google" id="ProtNLM"/>
    </source>
</evidence>
<evidence type="ECO:0000313" key="3">
    <source>
        <dbReference type="Proteomes" id="UP000636960"/>
    </source>
</evidence>
<evidence type="ECO:0000256" key="1">
    <source>
        <dbReference type="SAM" id="SignalP"/>
    </source>
</evidence>
<dbReference type="AlphaFoldDB" id="A0A919JX55"/>
<reference evidence="2" key="1">
    <citation type="submission" date="2021-01" db="EMBL/GenBank/DDBJ databases">
        <title>Whole genome shotgun sequence of Actinoplanes rishiriensis NBRC 108556.</title>
        <authorList>
            <person name="Komaki H."/>
            <person name="Tamura T."/>
        </authorList>
    </citation>
    <scope>NUCLEOTIDE SEQUENCE</scope>
    <source>
        <strain evidence="2">NBRC 108556</strain>
    </source>
</reference>
<dbReference type="InterPro" id="IPR035992">
    <property type="entry name" value="Ricin_B-like_lectins"/>
</dbReference>
<keyword evidence="3" id="KW-1185">Reference proteome</keyword>
<feature type="chain" id="PRO_5038692069" description="Ricin B lectin domain-containing protein" evidence="1">
    <location>
        <begin position="32"/>
        <end position="184"/>
    </location>
</feature>
<name>A0A919JX55_9ACTN</name>
<dbReference type="Proteomes" id="UP000636960">
    <property type="component" value="Unassembled WGS sequence"/>
</dbReference>
<keyword evidence="1" id="KW-0732">Signal</keyword>
<evidence type="ECO:0000313" key="2">
    <source>
        <dbReference type="EMBL" id="GIE96465.1"/>
    </source>
</evidence>
<dbReference type="PROSITE" id="PS50231">
    <property type="entry name" value="RICIN_B_LECTIN"/>
    <property type="match status" value="1"/>
</dbReference>
<sequence length="184" mass="19482">MGESELFVTRKSIIAALAAVCSAALILVAPAAPARAESVQTFQNAYLRRGFMLSCCDSNAAAPAWLEQFGNAAWTVYSVGSVNGHGIVRLQSADRPAAGCLDSHGNNAGGSVWVQACNSGDYQKWEVFNVSSGGESFVVFKSRGAYTQQGGRHLCVAGKLVTNGVREGIHLATCNTGDSWQRFF</sequence>
<protein>
    <recommendedName>
        <fullName evidence="4">Ricin B lectin domain-containing protein</fullName>
    </recommendedName>
</protein>
<accession>A0A919JX55</accession>